<evidence type="ECO:0000256" key="1">
    <source>
        <dbReference type="ARBA" id="ARBA00023002"/>
    </source>
</evidence>
<dbReference type="AlphaFoldDB" id="A0A2N3PQJ1"/>
<organism evidence="2 3">
    <name type="scientific">Telmatospirillum siberiense</name>
    <dbReference type="NCBI Taxonomy" id="382514"/>
    <lineage>
        <taxon>Bacteria</taxon>
        <taxon>Pseudomonadati</taxon>
        <taxon>Pseudomonadota</taxon>
        <taxon>Alphaproteobacteria</taxon>
        <taxon>Rhodospirillales</taxon>
        <taxon>Rhodospirillaceae</taxon>
        <taxon>Telmatospirillum</taxon>
    </lineage>
</organism>
<dbReference type="Proteomes" id="UP000233293">
    <property type="component" value="Unassembled WGS sequence"/>
</dbReference>
<keyword evidence="1" id="KW-0560">Oxidoreductase</keyword>
<dbReference type="Pfam" id="PF13510">
    <property type="entry name" value="Fer2_4"/>
    <property type="match status" value="1"/>
</dbReference>
<dbReference type="Gene3D" id="3.10.20.440">
    <property type="entry name" value="2Fe-2S iron-sulphur cluster binding domain, sarcosine oxidase, alpha subunit, N-terminal domain"/>
    <property type="match status" value="1"/>
</dbReference>
<dbReference type="InterPro" id="IPR036010">
    <property type="entry name" value="2Fe-2S_ferredoxin-like_sf"/>
</dbReference>
<comment type="caution">
    <text evidence="2">The sequence shown here is derived from an EMBL/GenBank/DDBJ whole genome shotgun (WGS) entry which is preliminary data.</text>
</comment>
<gene>
    <name evidence="2" type="ORF">CWS72_20270</name>
</gene>
<sequence length="96" mass="10058">MFRPRSETVPTVTVIINSRPVPVPLGSTAAAALLAGGSNVSGSTGDDRPRGPFCLMGACFGCRVTIDGESGRRACMTSVQDGMRIDFDTLARKDLP</sequence>
<dbReference type="GO" id="GO:0016491">
    <property type="term" value="F:oxidoreductase activity"/>
    <property type="evidence" value="ECO:0007669"/>
    <property type="project" value="UniProtKB-KW"/>
</dbReference>
<dbReference type="GO" id="GO:0051536">
    <property type="term" value="F:iron-sulfur cluster binding"/>
    <property type="evidence" value="ECO:0007669"/>
    <property type="project" value="InterPro"/>
</dbReference>
<dbReference type="InterPro" id="IPR042204">
    <property type="entry name" value="2Fe-2S-bd_N"/>
</dbReference>
<protein>
    <submittedName>
        <fullName evidence="2">Sarcosine oxidase subunit alpha</fullName>
    </submittedName>
</protein>
<dbReference type="SUPFAM" id="SSF54292">
    <property type="entry name" value="2Fe-2S ferredoxin-like"/>
    <property type="match status" value="1"/>
</dbReference>
<accession>A0A2N3PQJ1</accession>
<proteinExistence type="predicted"/>
<dbReference type="RefSeq" id="WP_101252464.1">
    <property type="nucleotide sequence ID" value="NZ_PIUM01000028.1"/>
</dbReference>
<keyword evidence="3" id="KW-1185">Reference proteome</keyword>
<dbReference type="EMBL" id="PIUM01000028">
    <property type="protein sequence ID" value="PKU22670.1"/>
    <property type="molecule type" value="Genomic_DNA"/>
</dbReference>
<dbReference type="OrthoDB" id="573392at2"/>
<name>A0A2N3PQJ1_9PROT</name>
<evidence type="ECO:0000313" key="3">
    <source>
        <dbReference type="Proteomes" id="UP000233293"/>
    </source>
</evidence>
<reference evidence="3" key="1">
    <citation type="submission" date="2017-12" db="EMBL/GenBank/DDBJ databases">
        <title>Draft genome sequence of Telmatospirillum siberiense 26-4b1T, an acidotolerant peatland alphaproteobacterium potentially involved in sulfur cycling.</title>
        <authorList>
            <person name="Hausmann B."/>
            <person name="Pjevac P."/>
            <person name="Schreck K."/>
            <person name="Herbold C.W."/>
            <person name="Daims H."/>
            <person name="Wagner M."/>
            <person name="Pester M."/>
            <person name="Loy A."/>
        </authorList>
    </citation>
    <scope>NUCLEOTIDE SEQUENCE [LARGE SCALE GENOMIC DNA]</scope>
    <source>
        <strain evidence="3">26-4b1</strain>
    </source>
</reference>
<evidence type="ECO:0000313" key="2">
    <source>
        <dbReference type="EMBL" id="PKU22670.1"/>
    </source>
</evidence>